<dbReference type="Proteomes" id="UP000002508">
    <property type="component" value="Chromosome"/>
</dbReference>
<evidence type="ECO:0000256" key="3">
    <source>
        <dbReference type="ARBA" id="ARBA00022723"/>
    </source>
</evidence>
<comment type="function">
    <text evidence="9">Condenses 4-methyl-5-(beta-hydroxyethyl)thiazole monophosphate (THZ-P) and 2-methyl-4-amino-5-hydroxymethyl pyrimidine pyrophosphate (HMP-PP) to form thiamine monophosphate (TMP).</text>
</comment>
<protein>
    <recommendedName>
        <fullName evidence="9">Thiamine-phosphate synthase</fullName>
        <shortName evidence="9">TP synthase</shortName>
        <shortName evidence="9">TPS</shortName>
        <ecNumber evidence="9">2.5.1.3</ecNumber>
    </recommendedName>
    <alternativeName>
        <fullName evidence="9">Thiamine-phosphate pyrophosphorylase</fullName>
        <shortName evidence="9">TMP pyrophosphorylase</shortName>
        <shortName evidence="9">TMP-PPase</shortName>
    </alternativeName>
</protein>
<dbReference type="AlphaFoldDB" id="B8G7I9"/>
<keyword evidence="4 9" id="KW-0460">Magnesium</keyword>
<feature type="binding site" evidence="9">
    <location>
        <begin position="189"/>
        <end position="190"/>
    </location>
    <ligand>
        <name>2-[(2R,5Z)-2-carboxy-4-methylthiazol-5(2H)-ylidene]ethyl phosphate</name>
        <dbReference type="ChEBI" id="CHEBI:62899"/>
    </ligand>
</feature>
<dbReference type="GO" id="GO:0009228">
    <property type="term" value="P:thiamine biosynthetic process"/>
    <property type="evidence" value="ECO:0007669"/>
    <property type="project" value="UniProtKB-KW"/>
</dbReference>
<reference evidence="13" key="1">
    <citation type="submission" date="2008-12" db="EMBL/GenBank/DDBJ databases">
        <title>Complete sequence of Chloroflexus aggregans DSM 9485.</title>
        <authorList>
            <consortium name="US DOE Joint Genome Institute"/>
            <person name="Lucas S."/>
            <person name="Copeland A."/>
            <person name="Lapidus A."/>
            <person name="Glavina del Rio T."/>
            <person name="Dalin E."/>
            <person name="Tice H."/>
            <person name="Pitluck S."/>
            <person name="Foster B."/>
            <person name="Larimer F."/>
            <person name="Land M."/>
            <person name="Hauser L."/>
            <person name="Kyrpides N."/>
            <person name="Mikhailova N."/>
            <person name="Bryant D."/>
            <person name="Richardson P."/>
        </authorList>
    </citation>
    <scope>NUCLEOTIDE SEQUENCE</scope>
    <source>
        <strain evidence="13">DSM 9485</strain>
    </source>
</reference>
<sequence>MALRQAVDWSLYVVTDAGLSRGRSHVAVIEAAITGGATVVQYREKHAPTRQMVAEAQVLRELTRRTGVPLIVNDRLDVALAVDADGVHLGQDDMPAALARRLIGPDKILGISASTLAEALQAVQDGADYLGVGPIFATPTKPDAAPPIGIDGLRLIRQHVSLPIVAIGGINATNAAEVMAAGPDGIAVVSAVVAAEDIAVAAQELRAMVNASRQRREAASN</sequence>
<dbReference type="PANTHER" id="PTHR20857">
    <property type="entry name" value="THIAMINE-PHOSPHATE PYROPHOSPHORYLASE"/>
    <property type="match status" value="1"/>
</dbReference>
<comment type="catalytic activity">
    <reaction evidence="7 9 10">
        <text>2-(2-carboxy-4-methylthiazol-5-yl)ethyl phosphate + 4-amino-2-methyl-5-(diphosphooxymethyl)pyrimidine + 2 H(+) = thiamine phosphate + CO2 + diphosphate</text>
        <dbReference type="Rhea" id="RHEA:47848"/>
        <dbReference type="ChEBI" id="CHEBI:15378"/>
        <dbReference type="ChEBI" id="CHEBI:16526"/>
        <dbReference type="ChEBI" id="CHEBI:33019"/>
        <dbReference type="ChEBI" id="CHEBI:37575"/>
        <dbReference type="ChEBI" id="CHEBI:57841"/>
        <dbReference type="ChEBI" id="CHEBI:62890"/>
        <dbReference type="EC" id="2.5.1.3"/>
    </reaction>
</comment>
<evidence type="ECO:0000256" key="5">
    <source>
        <dbReference type="ARBA" id="ARBA00022977"/>
    </source>
</evidence>
<evidence type="ECO:0000259" key="12">
    <source>
        <dbReference type="Pfam" id="PF02581"/>
    </source>
</evidence>
<dbReference type="EC" id="2.5.1.3" evidence="9"/>
<evidence type="ECO:0000256" key="7">
    <source>
        <dbReference type="ARBA" id="ARBA00047851"/>
    </source>
</evidence>
<evidence type="ECO:0000256" key="1">
    <source>
        <dbReference type="ARBA" id="ARBA00005165"/>
    </source>
</evidence>
<dbReference type="GO" id="GO:0004789">
    <property type="term" value="F:thiamine-phosphate diphosphorylase activity"/>
    <property type="evidence" value="ECO:0007669"/>
    <property type="project" value="UniProtKB-UniRule"/>
</dbReference>
<evidence type="ECO:0000256" key="8">
    <source>
        <dbReference type="ARBA" id="ARBA00047883"/>
    </source>
</evidence>
<feature type="binding site" evidence="9">
    <location>
        <position position="74"/>
    </location>
    <ligand>
        <name>Mg(2+)</name>
        <dbReference type="ChEBI" id="CHEBI:18420"/>
    </ligand>
</feature>
<proteinExistence type="inferred from homology"/>
<comment type="catalytic activity">
    <reaction evidence="6 9 10">
        <text>4-methyl-5-(2-phosphooxyethyl)-thiazole + 4-amino-2-methyl-5-(diphosphooxymethyl)pyrimidine + H(+) = thiamine phosphate + diphosphate</text>
        <dbReference type="Rhea" id="RHEA:22328"/>
        <dbReference type="ChEBI" id="CHEBI:15378"/>
        <dbReference type="ChEBI" id="CHEBI:33019"/>
        <dbReference type="ChEBI" id="CHEBI:37575"/>
        <dbReference type="ChEBI" id="CHEBI:57841"/>
        <dbReference type="ChEBI" id="CHEBI:58296"/>
        <dbReference type="EC" id="2.5.1.3"/>
    </reaction>
</comment>
<evidence type="ECO:0000256" key="2">
    <source>
        <dbReference type="ARBA" id="ARBA00022679"/>
    </source>
</evidence>
<comment type="cofactor">
    <cofactor evidence="9">
        <name>Mg(2+)</name>
        <dbReference type="ChEBI" id="CHEBI:18420"/>
    </cofactor>
    <text evidence="9">Binds 1 Mg(2+) ion per subunit.</text>
</comment>
<dbReference type="eggNOG" id="COG0352">
    <property type="taxonomic scope" value="Bacteria"/>
</dbReference>
<dbReference type="InterPro" id="IPR022998">
    <property type="entry name" value="ThiamineP_synth_TenI"/>
</dbReference>
<dbReference type="GO" id="GO:0009229">
    <property type="term" value="P:thiamine diphosphate biosynthetic process"/>
    <property type="evidence" value="ECO:0007669"/>
    <property type="project" value="UniProtKB-UniRule"/>
</dbReference>
<evidence type="ECO:0000256" key="11">
    <source>
        <dbReference type="RuleBase" id="RU004253"/>
    </source>
</evidence>
<evidence type="ECO:0000313" key="14">
    <source>
        <dbReference type="Proteomes" id="UP000002508"/>
    </source>
</evidence>
<feature type="binding site" evidence="9">
    <location>
        <position position="93"/>
    </location>
    <ligand>
        <name>Mg(2+)</name>
        <dbReference type="ChEBI" id="CHEBI:18420"/>
    </ligand>
</feature>
<comment type="catalytic activity">
    <reaction evidence="8 9 10">
        <text>2-[(2R,5Z)-2-carboxy-4-methylthiazol-5(2H)-ylidene]ethyl phosphate + 4-amino-2-methyl-5-(diphosphooxymethyl)pyrimidine + 2 H(+) = thiamine phosphate + CO2 + diphosphate</text>
        <dbReference type="Rhea" id="RHEA:47844"/>
        <dbReference type="ChEBI" id="CHEBI:15378"/>
        <dbReference type="ChEBI" id="CHEBI:16526"/>
        <dbReference type="ChEBI" id="CHEBI:33019"/>
        <dbReference type="ChEBI" id="CHEBI:37575"/>
        <dbReference type="ChEBI" id="CHEBI:57841"/>
        <dbReference type="ChEBI" id="CHEBI:62899"/>
        <dbReference type="EC" id="2.5.1.3"/>
    </reaction>
</comment>
<dbReference type="OrthoDB" id="9812206at2"/>
<dbReference type="InterPro" id="IPR036206">
    <property type="entry name" value="ThiamineP_synth_sf"/>
</dbReference>
<dbReference type="GO" id="GO:0005737">
    <property type="term" value="C:cytoplasm"/>
    <property type="evidence" value="ECO:0007669"/>
    <property type="project" value="TreeGrafter"/>
</dbReference>
<dbReference type="UniPathway" id="UPA00060">
    <property type="reaction ID" value="UER00141"/>
</dbReference>
<feature type="binding site" evidence="9">
    <location>
        <position position="112"/>
    </location>
    <ligand>
        <name>4-amino-2-methyl-5-(diphosphooxymethyl)pyrimidine</name>
        <dbReference type="ChEBI" id="CHEBI:57841"/>
    </ligand>
</feature>
<evidence type="ECO:0000313" key="13">
    <source>
        <dbReference type="EMBL" id="ACL26024.1"/>
    </source>
</evidence>
<dbReference type="FunFam" id="3.20.20.70:FF:000096">
    <property type="entry name" value="Thiamine-phosphate synthase"/>
    <property type="match status" value="1"/>
</dbReference>
<dbReference type="STRING" id="326427.Cagg_3166"/>
<gene>
    <name evidence="9" type="primary">thiE</name>
    <name evidence="13" type="ordered locus">Cagg_3166</name>
</gene>
<evidence type="ECO:0000256" key="4">
    <source>
        <dbReference type="ARBA" id="ARBA00022842"/>
    </source>
</evidence>
<dbReference type="RefSeq" id="WP_015941872.1">
    <property type="nucleotide sequence ID" value="NC_011831.1"/>
</dbReference>
<evidence type="ECO:0000256" key="9">
    <source>
        <dbReference type="HAMAP-Rule" id="MF_00097"/>
    </source>
</evidence>
<dbReference type="KEGG" id="cag:Cagg_3166"/>
<dbReference type="InterPro" id="IPR034291">
    <property type="entry name" value="TMP_synthase"/>
</dbReference>
<dbReference type="Pfam" id="PF02581">
    <property type="entry name" value="TMP-TENI"/>
    <property type="match status" value="1"/>
</dbReference>
<name>B8G7I9_CHLAD</name>
<dbReference type="NCBIfam" id="TIGR00693">
    <property type="entry name" value="thiE"/>
    <property type="match status" value="1"/>
</dbReference>
<feature type="binding site" evidence="9">
    <location>
        <position position="73"/>
    </location>
    <ligand>
        <name>4-amino-2-methyl-5-(diphosphooxymethyl)pyrimidine</name>
        <dbReference type="ChEBI" id="CHEBI:57841"/>
    </ligand>
</feature>
<dbReference type="GO" id="GO:0000287">
    <property type="term" value="F:magnesium ion binding"/>
    <property type="evidence" value="ECO:0007669"/>
    <property type="project" value="UniProtKB-UniRule"/>
</dbReference>
<feature type="binding site" evidence="9">
    <location>
        <begin position="41"/>
        <end position="45"/>
    </location>
    <ligand>
        <name>4-amino-2-methyl-5-(diphosphooxymethyl)pyrimidine</name>
        <dbReference type="ChEBI" id="CHEBI:57841"/>
    </ligand>
</feature>
<feature type="binding site" evidence="9">
    <location>
        <begin position="138"/>
        <end position="140"/>
    </location>
    <ligand>
        <name>2-[(2R,5Z)-2-carboxy-4-methylthiazol-5(2H)-ylidene]ethyl phosphate</name>
        <dbReference type="ChEBI" id="CHEBI:62899"/>
    </ligand>
</feature>
<dbReference type="HAMAP" id="MF_00097">
    <property type="entry name" value="TMP_synthase"/>
    <property type="match status" value="1"/>
</dbReference>
<keyword evidence="2 9" id="KW-0808">Transferase</keyword>
<accession>B8G7I9</accession>
<evidence type="ECO:0000256" key="6">
    <source>
        <dbReference type="ARBA" id="ARBA00047334"/>
    </source>
</evidence>
<comment type="pathway">
    <text evidence="1 9 11">Cofactor biosynthesis; thiamine diphosphate biosynthesis; thiamine phosphate from 4-amino-2-methyl-5-diphosphomethylpyrimidine and 4-methyl-5-(2-phosphoethyl)-thiazole: step 1/1.</text>
</comment>
<dbReference type="EMBL" id="CP001337">
    <property type="protein sequence ID" value="ACL26024.1"/>
    <property type="molecule type" value="Genomic_DNA"/>
</dbReference>
<keyword evidence="3 9" id="KW-0479">Metal-binding</keyword>
<feature type="domain" description="Thiamine phosphate synthase/TenI" evidence="12">
    <location>
        <begin position="11"/>
        <end position="192"/>
    </location>
</feature>
<dbReference type="PANTHER" id="PTHR20857:SF15">
    <property type="entry name" value="THIAMINE-PHOSPHATE SYNTHASE"/>
    <property type="match status" value="1"/>
</dbReference>
<dbReference type="SUPFAM" id="SSF51391">
    <property type="entry name" value="Thiamin phosphate synthase"/>
    <property type="match status" value="1"/>
</dbReference>
<dbReference type="CDD" id="cd00564">
    <property type="entry name" value="TMP_TenI"/>
    <property type="match status" value="1"/>
</dbReference>
<keyword evidence="14" id="KW-1185">Reference proteome</keyword>
<dbReference type="HOGENOM" id="CLU_018272_3_2_0"/>
<dbReference type="Gene3D" id="3.20.20.70">
    <property type="entry name" value="Aldolase class I"/>
    <property type="match status" value="1"/>
</dbReference>
<evidence type="ECO:0000256" key="10">
    <source>
        <dbReference type="RuleBase" id="RU003826"/>
    </source>
</evidence>
<feature type="binding site" evidence="9">
    <location>
        <position position="169"/>
    </location>
    <ligand>
        <name>2-[(2R,5Z)-2-carboxy-4-methylthiazol-5(2H)-ylidene]ethyl phosphate</name>
        <dbReference type="ChEBI" id="CHEBI:62899"/>
    </ligand>
</feature>
<dbReference type="InterPro" id="IPR013785">
    <property type="entry name" value="Aldolase_TIM"/>
</dbReference>
<feature type="binding site" evidence="9">
    <location>
        <position position="141"/>
    </location>
    <ligand>
        <name>4-amino-2-methyl-5-(diphosphooxymethyl)pyrimidine</name>
        <dbReference type="ChEBI" id="CHEBI:57841"/>
    </ligand>
</feature>
<comment type="similarity">
    <text evidence="9 10">Belongs to the thiamine-phosphate synthase family.</text>
</comment>
<organism evidence="13 14">
    <name type="scientific">Chloroflexus aggregans (strain MD-66 / DSM 9485)</name>
    <dbReference type="NCBI Taxonomy" id="326427"/>
    <lineage>
        <taxon>Bacteria</taxon>
        <taxon>Bacillati</taxon>
        <taxon>Chloroflexota</taxon>
        <taxon>Chloroflexia</taxon>
        <taxon>Chloroflexales</taxon>
        <taxon>Chloroflexineae</taxon>
        <taxon>Chloroflexaceae</taxon>
        <taxon>Chloroflexus</taxon>
    </lineage>
</organism>
<keyword evidence="5 9" id="KW-0784">Thiamine biosynthesis</keyword>